<feature type="compositionally biased region" description="Basic and acidic residues" evidence="8">
    <location>
        <begin position="149"/>
        <end position="186"/>
    </location>
</feature>
<gene>
    <name evidence="10" type="ORF">N7469_006268</name>
</gene>
<organism evidence="10 11">
    <name type="scientific">Penicillium citrinum</name>
    <dbReference type="NCBI Taxonomy" id="5077"/>
    <lineage>
        <taxon>Eukaryota</taxon>
        <taxon>Fungi</taxon>
        <taxon>Dikarya</taxon>
        <taxon>Ascomycota</taxon>
        <taxon>Pezizomycotina</taxon>
        <taxon>Eurotiomycetes</taxon>
        <taxon>Eurotiomycetidae</taxon>
        <taxon>Eurotiales</taxon>
        <taxon>Aspergillaceae</taxon>
        <taxon>Penicillium</taxon>
    </lineage>
</organism>
<feature type="domain" description="Restriction of telomere capping protein 4 C-terminal" evidence="9">
    <location>
        <begin position="332"/>
        <end position="454"/>
    </location>
</feature>
<dbReference type="GeneID" id="81384353"/>
<proteinExistence type="inferred from homology"/>
<comment type="similarity">
    <text evidence="4">Belongs to the RTC4 family.</text>
</comment>
<accession>A0A9W9NXZ5</accession>
<feature type="region of interest" description="Disordered" evidence="8">
    <location>
        <begin position="1"/>
        <end position="234"/>
    </location>
</feature>
<evidence type="ECO:0000259" key="9">
    <source>
        <dbReference type="SMART" id="SM01312"/>
    </source>
</evidence>
<feature type="compositionally biased region" description="Low complexity" evidence="8">
    <location>
        <begin position="218"/>
        <end position="234"/>
    </location>
</feature>
<comment type="function">
    <text evidence="1">May be involved in a process influencing telomere capping.</text>
</comment>
<comment type="subcellular location">
    <subcellularLocation>
        <location evidence="3">Cytoplasm</location>
    </subcellularLocation>
    <subcellularLocation>
        <location evidence="2">Nucleus</location>
    </subcellularLocation>
</comment>
<evidence type="ECO:0000256" key="7">
    <source>
        <dbReference type="ARBA" id="ARBA00023242"/>
    </source>
</evidence>
<dbReference type="AlphaFoldDB" id="A0A9W9NXZ5"/>
<keyword evidence="7" id="KW-0539">Nucleus</keyword>
<feature type="compositionally biased region" description="Acidic residues" evidence="8">
    <location>
        <begin position="23"/>
        <end position="38"/>
    </location>
</feature>
<dbReference type="GO" id="GO:0005634">
    <property type="term" value="C:nucleus"/>
    <property type="evidence" value="ECO:0007669"/>
    <property type="project" value="UniProtKB-SubCell"/>
</dbReference>
<evidence type="ECO:0000256" key="1">
    <source>
        <dbReference type="ARBA" id="ARBA00002738"/>
    </source>
</evidence>
<dbReference type="GO" id="GO:0005737">
    <property type="term" value="C:cytoplasm"/>
    <property type="evidence" value="ECO:0007669"/>
    <property type="project" value="UniProtKB-SubCell"/>
</dbReference>
<reference evidence="10" key="1">
    <citation type="submission" date="2022-11" db="EMBL/GenBank/DDBJ databases">
        <authorList>
            <person name="Petersen C."/>
        </authorList>
    </citation>
    <scope>NUCLEOTIDE SEQUENCE</scope>
    <source>
        <strain evidence="10">IBT 23319</strain>
    </source>
</reference>
<evidence type="ECO:0000313" key="10">
    <source>
        <dbReference type="EMBL" id="KAJ5231680.1"/>
    </source>
</evidence>
<comment type="caution">
    <text evidence="10">The sequence shown here is derived from an EMBL/GenBank/DDBJ whole genome shotgun (WGS) entry which is preliminary data.</text>
</comment>
<dbReference type="Proteomes" id="UP001147733">
    <property type="component" value="Unassembled WGS sequence"/>
</dbReference>
<evidence type="ECO:0000256" key="4">
    <source>
        <dbReference type="ARBA" id="ARBA00009461"/>
    </source>
</evidence>
<dbReference type="InterPro" id="IPR028094">
    <property type="entry name" value="RTC4_C"/>
</dbReference>
<evidence type="ECO:0000256" key="3">
    <source>
        <dbReference type="ARBA" id="ARBA00004496"/>
    </source>
</evidence>
<feature type="compositionally biased region" description="Polar residues" evidence="8">
    <location>
        <begin position="138"/>
        <end position="148"/>
    </location>
</feature>
<dbReference type="EMBL" id="JAPQKT010000005">
    <property type="protein sequence ID" value="KAJ5231680.1"/>
    <property type="molecule type" value="Genomic_DNA"/>
</dbReference>
<evidence type="ECO:0000256" key="8">
    <source>
        <dbReference type="SAM" id="MobiDB-lite"/>
    </source>
</evidence>
<dbReference type="RefSeq" id="XP_056500424.1">
    <property type="nucleotide sequence ID" value="XM_056645186.1"/>
</dbReference>
<dbReference type="PANTHER" id="PTHR41391:SF1">
    <property type="entry name" value="RESTRICTION OF TELOMERE CAPPING PROTEIN 4"/>
    <property type="match status" value="1"/>
</dbReference>
<reference evidence="10" key="2">
    <citation type="journal article" date="2023" name="IMA Fungus">
        <title>Comparative genomic study of the Penicillium genus elucidates a diverse pangenome and 15 lateral gene transfer events.</title>
        <authorList>
            <person name="Petersen C."/>
            <person name="Sorensen T."/>
            <person name="Nielsen M.R."/>
            <person name="Sondergaard T.E."/>
            <person name="Sorensen J.L."/>
            <person name="Fitzpatrick D.A."/>
            <person name="Frisvad J.C."/>
            <person name="Nielsen K.L."/>
        </authorList>
    </citation>
    <scope>NUCLEOTIDE SEQUENCE</scope>
    <source>
        <strain evidence="10">IBT 23319</strain>
    </source>
</reference>
<evidence type="ECO:0000256" key="5">
    <source>
        <dbReference type="ARBA" id="ARBA00015162"/>
    </source>
</evidence>
<protein>
    <recommendedName>
        <fullName evidence="5">Restriction of telomere capping protein 4</fullName>
    </recommendedName>
</protein>
<dbReference type="SMART" id="SM01312">
    <property type="entry name" value="RTC4"/>
    <property type="match status" value="1"/>
</dbReference>
<name>A0A9W9NXZ5_PENCI</name>
<dbReference type="Pfam" id="PF14474">
    <property type="entry name" value="RTC4"/>
    <property type="match status" value="1"/>
</dbReference>
<evidence type="ECO:0000256" key="2">
    <source>
        <dbReference type="ARBA" id="ARBA00004123"/>
    </source>
</evidence>
<feature type="compositionally biased region" description="Polar residues" evidence="8">
    <location>
        <begin position="116"/>
        <end position="130"/>
    </location>
</feature>
<evidence type="ECO:0000313" key="11">
    <source>
        <dbReference type="Proteomes" id="UP001147733"/>
    </source>
</evidence>
<dbReference type="InterPro" id="IPR039024">
    <property type="entry name" value="RTC4"/>
</dbReference>
<sequence length="467" mass="51587">MPRPQPINSESDPVSDRKALEPGTDDEPLSSSEDELVADPEPPTPEVRTRVKQETQSSPASVRSGAGSSQSQNRSTRKRTFDRTSSIPSGNYDDEGDEVFSSYRSSQNKRFKAKTYPTTSFTRAPSSSAVSAAKTPNRKSISPELSSNMEKDKDKSSEDSESEVESKMTMEIDRPGSDDSPSHAPKESSPGFIVPPLHHDASKSSFETVSSREKQTDALDVSPDLSSSSPLSSAPSEFIDLLEEEDDDYAKPSTSRTSRKWLCPMCKEEVDPELLLLFEAQPKQRVREQQQFCASHKQSTAGKEWQKHGYPEIDWETFDQRIKKYFPELEKILAPGSPSYYHNILSDIMKDGKAKNFRLTMMGDGIETISCGYYGTKGAGKMLQAIVDRFSASLRRLSASDDIIKTAGVAGYAQSVLVPELAVCLVKEDMGVDDESARQILRDSIDIGEKVNPAMDDEVPIPVEVEV</sequence>
<dbReference type="OrthoDB" id="128308at2759"/>
<dbReference type="PANTHER" id="PTHR41391">
    <property type="entry name" value="RESTRICTION OF TELOMERE CAPPING PROTEIN 4"/>
    <property type="match status" value="1"/>
</dbReference>
<feature type="compositionally biased region" description="Polar residues" evidence="8">
    <location>
        <begin position="54"/>
        <end position="74"/>
    </location>
</feature>
<feature type="compositionally biased region" description="Polar residues" evidence="8">
    <location>
        <begin position="1"/>
        <end position="12"/>
    </location>
</feature>
<keyword evidence="6" id="KW-0963">Cytoplasm</keyword>
<keyword evidence="11" id="KW-1185">Reference proteome</keyword>
<evidence type="ECO:0000256" key="6">
    <source>
        <dbReference type="ARBA" id="ARBA00022490"/>
    </source>
</evidence>